<gene>
    <name evidence="10" type="ORF">VHUM_00579</name>
</gene>
<evidence type="ECO:0000256" key="5">
    <source>
        <dbReference type="ARBA" id="ARBA00022552"/>
    </source>
</evidence>
<dbReference type="GO" id="GO:0000176">
    <property type="term" value="C:nuclear exosome (RNase complex)"/>
    <property type="evidence" value="ECO:0007669"/>
    <property type="project" value="TreeGrafter"/>
</dbReference>
<dbReference type="GO" id="GO:0005730">
    <property type="term" value="C:nucleolus"/>
    <property type="evidence" value="ECO:0007669"/>
    <property type="project" value="TreeGrafter"/>
</dbReference>
<dbReference type="Proteomes" id="UP000473826">
    <property type="component" value="Unassembled WGS sequence"/>
</dbReference>
<organism evidence="10 11">
    <name type="scientific">Vanrija humicola</name>
    <name type="common">Yeast</name>
    <name type="synonym">Cryptococcus humicola</name>
    <dbReference type="NCBI Taxonomy" id="5417"/>
    <lineage>
        <taxon>Eukaryota</taxon>
        <taxon>Fungi</taxon>
        <taxon>Dikarya</taxon>
        <taxon>Basidiomycota</taxon>
        <taxon>Agaricomycotina</taxon>
        <taxon>Tremellomycetes</taxon>
        <taxon>Trichosporonales</taxon>
        <taxon>Trichosporonaceae</taxon>
        <taxon>Vanrija</taxon>
    </lineage>
</organism>
<dbReference type="Gene3D" id="3.30.230.70">
    <property type="entry name" value="GHMP Kinase, N-terminal domain"/>
    <property type="match status" value="1"/>
</dbReference>
<dbReference type="PANTHER" id="PTHR11953:SF2">
    <property type="entry name" value="EXOSOME COMPLEX COMPONENT MTR3"/>
    <property type="match status" value="1"/>
</dbReference>
<keyword evidence="11" id="KW-1185">Reference proteome</keyword>
<name>A0A7D8V6C1_VANHU</name>
<proteinExistence type="inferred from homology"/>
<dbReference type="GO" id="GO:0016075">
    <property type="term" value="P:rRNA catabolic process"/>
    <property type="evidence" value="ECO:0007669"/>
    <property type="project" value="TreeGrafter"/>
</dbReference>
<feature type="domain" description="Exoribonuclease phosphorolytic" evidence="9">
    <location>
        <begin position="41"/>
        <end position="164"/>
    </location>
</feature>
<dbReference type="GO" id="GO:0071051">
    <property type="term" value="P:poly(A)-dependent snoRNA 3'-end processing"/>
    <property type="evidence" value="ECO:0007669"/>
    <property type="project" value="TreeGrafter"/>
</dbReference>
<comment type="subcellular location">
    <subcellularLocation>
        <location evidence="2">Cytoplasm</location>
    </subcellularLocation>
    <subcellularLocation>
        <location evidence="1">Nucleus</location>
    </subcellularLocation>
</comment>
<dbReference type="EMBL" id="QKWK01000001">
    <property type="protein sequence ID" value="TXT16076.1"/>
    <property type="molecule type" value="Genomic_DNA"/>
</dbReference>
<keyword evidence="5" id="KW-0698">rRNA processing</keyword>
<dbReference type="Pfam" id="PF01138">
    <property type="entry name" value="RNase_PH"/>
    <property type="match status" value="1"/>
</dbReference>
<dbReference type="SUPFAM" id="SSF54211">
    <property type="entry name" value="Ribosomal protein S5 domain 2-like"/>
    <property type="match status" value="1"/>
</dbReference>
<dbReference type="InterPro" id="IPR036345">
    <property type="entry name" value="ExoRNase_PH_dom2_sf"/>
</dbReference>
<evidence type="ECO:0000256" key="7">
    <source>
        <dbReference type="ARBA" id="ARBA00022884"/>
    </source>
</evidence>
<sequence length="250" mass="25695">MATTFDRRRIQAPEDSYPPIVENLAASSSKQTDPGAVFTADLKTGLVTQANGSAYIEASGVKIACSAFGPRPKPPPYSPQGSLNVEVKFAPFASKARRAPLRDTEPVNHSVLLTQLLLPSLRLHLLPKLSIDVHLLVLEGDSDAAVLSAGLTACSAAIADAGIPMSGLTVGSSVASIDHSLLLNPTASDISSSQAAVTVGAMPALGKVTSFHFVGEADLDDACKMVELGVTGAKTTHAVLAQALVEGSTA</sequence>
<dbReference type="InterPro" id="IPR050080">
    <property type="entry name" value="RNase_PH"/>
</dbReference>
<evidence type="ECO:0000256" key="8">
    <source>
        <dbReference type="ARBA" id="ARBA00023242"/>
    </source>
</evidence>
<evidence type="ECO:0000259" key="9">
    <source>
        <dbReference type="Pfam" id="PF01138"/>
    </source>
</evidence>
<comment type="similarity">
    <text evidence="3">Belongs to the RNase PH family.</text>
</comment>
<evidence type="ECO:0000313" key="11">
    <source>
        <dbReference type="Proteomes" id="UP000473826"/>
    </source>
</evidence>
<keyword evidence="7" id="KW-0694">RNA-binding</keyword>
<protein>
    <recommendedName>
        <fullName evidence="9">Exoribonuclease phosphorolytic domain-containing protein</fullName>
    </recommendedName>
</protein>
<dbReference type="GO" id="GO:0034475">
    <property type="term" value="P:U4 snRNA 3'-end processing"/>
    <property type="evidence" value="ECO:0007669"/>
    <property type="project" value="TreeGrafter"/>
</dbReference>
<keyword evidence="4" id="KW-0963">Cytoplasm</keyword>
<dbReference type="InterPro" id="IPR001247">
    <property type="entry name" value="ExoRNase_PH_dom1"/>
</dbReference>
<dbReference type="SUPFAM" id="SSF55666">
    <property type="entry name" value="Ribonuclease PH domain 2-like"/>
    <property type="match status" value="1"/>
</dbReference>
<keyword evidence="6" id="KW-0271">Exosome</keyword>
<evidence type="ECO:0000256" key="3">
    <source>
        <dbReference type="ARBA" id="ARBA00006678"/>
    </source>
</evidence>
<dbReference type="GO" id="GO:0006364">
    <property type="term" value="P:rRNA processing"/>
    <property type="evidence" value="ECO:0007669"/>
    <property type="project" value="UniProtKB-KW"/>
</dbReference>
<evidence type="ECO:0000256" key="2">
    <source>
        <dbReference type="ARBA" id="ARBA00004496"/>
    </source>
</evidence>
<dbReference type="PANTHER" id="PTHR11953">
    <property type="entry name" value="EXOSOME COMPLEX COMPONENT"/>
    <property type="match status" value="1"/>
</dbReference>
<dbReference type="InterPro" id="IPR020568">
    <property type="entry name" value="Ribosomal_Su5_D2-typ_SF"/>
</dbReference>
<dbReference type="GO" id="GO:0000177">
    <property type="term" value="C:cytoplasmic exosome (RNase complex)"/>
    <property type="evidence" value="ECO:0007669"/>
    <property type="project" value="TreeGrafter"/>
</dbReference>
<evidence type="ECO:0000313" key="10">
    <source>
        <dbReference type="EMBL" id="TXT16076.1"/>
    </source>
</evidence>
<accession>A0A7D8V6C1</accession>
<evidence type="ECO:0000256" key="4">
    <source>
        <dbReference type="ARBA" id="ARBA00022490"/>
    </source>
</evidence>
<dbReference type="OrthoDB" id="2504340at2759"/>
<dbReference type="AlphaFoldDB" id="A0A7D8V6C1"/>
<dbReference type="GO" id="GO:0003723">
    <property type="term" value="F:RNA binding"/>
    <property type="evidence" value="ECO:0007669"/>
    <property type="project" value="UniProtKB-KW"/>
</dbReference>
<dbReference type="GO" id="GO:0071028">
    <property type="term" value="P:nuclear mRNA surveillance"/>
    <property type="evidence" value="ECO:0007669"/>
    <property type="project" value="TreeGrafter"/>
</dbReference>
<evidence type="ECO:0000256" key="1">
    <source>
        <dbReference type="ARBA" id="ARBA00004123"/>
    </source>
</evidence>
<keyword evidence="8" id="KW-0539">Nucleus</keyword>
<reference evidence="10 11" key="1">
    <citation type="journal article" date="2019" name="PLoS Genet.">
        <title>Convergent evolution of linked mating-type loci in basidiomycete fungi.</title>
        <authorList>
            <person name="Sun S."/>
            <person name="Coelho M.A."/>
            <person name="Heitman J."/>
            <person name="Nowrousian M."/>
        </authorList>
    </citation>
    <scope>NUCLEOTIDE SEQUENCE [LARGE SCALE GENOMIC DNA]</scope>
    <source>
        <strain evidence="10 11">CBS 4282</strain>
    </source>
</reference>
<dbReference type="InterPro" id="IPR027408">
    <property type="entry name" value="PNPase/RNase_PH_dom_sf"/>
</dbReference>
<evidence type="ECO:0000256" key="6">
    <source>
        <dbReference type="ARBA" id="ARBA00022835"/>
    </source>
</evidence>
<comment type="caution">
    <text evidence="10">The sequence shown here is derived from an EMBL/GenBank/DDBJ whole genome shotgun (WGS) entry which is preliminary data.</text>
</comment>